<gene>
    <name evidence="1" type="ORF">LCGC14_2550810</name>
</gene>
<accession>A0A0F9ANI0</accession>
<evidence type="ECO:0000313" key="1">
    <source>
        <dbReference type="EMBL" id="KKL10940.1"/>
    </source>
</evidence>
<proteinExistence type="predicted"/>
<comment type="caution">
    <text evidence="1">The sequence shown here is derived from an EMBL/GenBank/DDBJ whole genome shotgun (WGS) entry which is preliminary data.</text>
</comment>
<dbReference type="EMBL" id="LAZR01041856">
    <property type="protein sequence ID" value="KKL10940.1"/>
    <property type="molecule type" value="Genomic_DNA"/>
</dbReference>
<organism evidence="1">
    <name type="scientific">marine sediment metagenome</name>
    <dbReference type="NCBI Taxonomy" id="412755"/>
    <lineage>
        <taxon>unclassified sequences</taxon>
        <taxon>metagenomes</taxon>
        <taxon>ecological metagenomes</taxon>
    </lineage>
</organism>
<name>A0A0F9ANI0_9ZZZZ</name>
<protein>
    <recommendedName>
        <fullName evidence="2">Glycosyl transferase family 1 domain-containing protein</fullName>
    </recommendedName>
</protein>
<feature type="non-terminal residue" evidence="1">
    <location>
        <position position="275"/>
    </location>
</feature>
<reference evidence="1" key="1">
    <citation type="journal article" date="2015" name="Nature">
        <title>Complex archaea that bridge the gap between prokaryotes and eukaryotes.</title>
        <authorList>
            <person name="Spang A."/>
            <person name="Saw J.H."/>
            <person name="Jorgensen S.L."/>
            <person name="Zaremba-Niedzwiedzka K."/>
            <person name="Martijn J."/>
            <person name="Lind A.E."/>
            <person name="van Eijk R."/>
            <person name="Schleper C."/>
            <person name="Guy L."/>
            <person name="Ettema T.J."/>
        </authorList>
    </citation>
    <scope>NUCLEOTIDE SEQUENCE</scope>
</reference>
<sequence>MNILLVSHSNKIAELQPYVDCIYELDKSNIRLWYTNFIDPQDLLNYLNNNSKVKYEYMLVMSTLFDTTMENLPYKFIIYDRIDGGQLSYNTRKFIKNKNVVGVIKNYVYNPLTLYNSPYYRKHAEKLYAANLIDEPQHKVDDIIDLADLKKIHSGYGFGAYSGLRHTIKNLVLDNVIDFDKLRKFNLHCCLGTHLQSTHDLYKHQEMALNIAKNIQKSYVKVGVTFLQYIRTMQDSYCVLSPWRKGEAAYRDYEALACGCILIKPNSSYIISTPN</sequence>
<evidence type="ECO:0008006" key="2">
    <source>
        <dbReference type="Google" id="ProtNLM"/>
    </source>
</evidence>
<dbReference type="AlphaFoldDB" id="A0A0F9ANI0"/>